<organism evidence="1">
    <name type="scientific">Methyloraptor flagellatus</name>
    <dbReference type="NCBI Taxonomy" id="3162530"/>
    <lineage>
        <taxon>Bacteria</taxon>
        <taxon>Pseudomonadati</taxon>
        <taxon>Pseudomonadota</taxon>
        <taxon>Alphaproteobacteria</taxon>
        <taxon>Hyphomicrobiales</taxon>
        <taxon>Ancalomicrobiaceae</taxon>
        <taxon>Methyloraptor</taxon>
    </lineage>
</organism>
<dbReference type="AlphaFoldDB" id="A0AAU7XG05"/>
<proteinExistence type="predicted"/>
<dbReference type="EMBL" id="CP158569">
    <property type="protein sequence ID" value="XBY47014.1"/>
    <property type="molecule type" value="Genomic_DNA"/>
</dbReference>
<sequence>MTGTTSTEAKRPGSDEVRTVTALLTEPESVVTCLECAKAAASPLKAVLRAAHVGFDPATAAVSAEELDIQFLRDREEGSADLRADRIRRTFEAWVASAGVPVSWEDDPGDIARNVAEEATESDLLVIGRPLHLDGRDALHAALFRSQKLVLLAPPPRPGRRPFGRHMVIGWKPGEHAIRAIEATLPWLRRAETISVLSIAKAGGDSYGPSAKDLLARFGLSAAVWVLERNDQQTVGNQLLRKCAEIGADSLVIGAYHHGAFWESILGGVTRDVIAGASIPVFLKR</sequence>
<dbReference type="KEGG" id="mflg:ABS361_22660"/>
<dbReference type="SUPFAM" id="SSF52402">
    <property type="entry name" value="Adenine nucleotide alpha hydrolases-like"/>
    <property type="match status" value="2"/>
</dbReference>
<accession>A0AAU7XG05</accession>
<geneLocation type="plasmid" evidence="1">
    <name>p_s20</name>
</geneLocation>
<keyword evidence="1" id="KW-0614">Plasmid</keyword>
<name>A0AAU7XG05_9HYPH</name>
<gene>
    <name evidence="1" type="ORF">ABS361_22660</name>
</gene>
<evidence type="ECO:0000313" key="1">
    <source>
        <dbReference type="EMBL" id="XBY47014.1"/>
    </source>
</evidence>
<reference evidence="1" key="1">
    <citation type="submission" date="2024-06" db="EMBL/GenBank/DDBJ databases">
        <title>Methylostella associata gen. nov., sp. nov., a novel Ancalomicrobiaceae-affiliated facultatively methylotrophic bacteria that feed on methanotrophs of the genus Methylococcus.</title>
        <authorList>
            <person name="Saltykova V."/>
            <person name="Danilova O.V."/>
            <person name="Oshkin I.Y."/>
            <person name="Belova S.E."/>
            <person name="Pimenov N.V."/>
            <person name="Dedysh S.N."/>
        </authorList>
    </citation>
    <scope>NUCLEOTIDE SEQUENCE</scope>
    <source>
        <strain evidence="1">S20</strain>
        <plasmid evidence="1">p_s20</plasmid>
    </source>
</reference>
<protein>
    <submittedName>
        <fullName evidence="1">Universal stress protein</fullName>
    </submittedName>
</protein>
<dbReference type="RefSeq" id="WP_407052099.1">
    <property type="nucleotide sequence ID" value="NZ_CP158569.1"/>
</dbReference>
<dbReference type="Gene3D" id="3.40.50.12370">
    <property type="match status" value="1"/>
</dbReference>